<dbReference type="Proteomes" id="UP001054945">
    <property type="component" value="Unassembled WGS sequence"/>
</dbReference>
<protein>
    <submittedName>
        <fullName evidence="1">Uncharacterized protein</fullName>
    </submittedName>
</protein>
<dbReference type="AlphaFoldDB" id="A0AAV4QNA1"/>
<dbReference type="EMBL" id="BPLR01006558">
    <property type="protein sequence ID" value="GIY10732.1"/>
    <property type="molecule type" value="Genomic_DNA"/>
</dbReference>
<evidence type="ECO:0000313" key="2">
    <source>
        <dbReference type="Proteomes" id="UP001054945"/>
    </source>
</evidence>
<name>A0AAV4QNA1_CAEEX</name>
<comment type="caution">
    <text evidence="1">The sequence shown here is derived from an EMBL/GenBank/DDBJ whole genome shotgun (WGS) entry which is preliminary data.</text>
</comment>
<gene>
    <name evidence="1" type="ORF">CEXT_640251</name>
</gene>
<proteinExistence type="predicted"/>
<reference evidence="1 2" key="1">
    <citation type="submission" date="2021-06" db="EMBL/GenBank/DDBJ databases">
        <title>Caerostris extrusa draft genome.</title>
        <authorList>
            <person name="Kono N."/>
            <person name="Arakawa K."/>
        </authorList>
    </citation>
    <scope>NUCLEOTIDE SEQUENCE [LARGE SCALE GENOMIC DNA]</scope>
</reference>
<accession>A0AAV4QNA1</accession>
<sequence length="138" mass="15087">MSQLLSGVPLKQENGRRANDEAECIKNFSGNFGEAFRMFFFRTGSLSKKNAPSISTHVLPHCGIARNAHAGLLAKKGGGPETQEDIIIVSSRPLTNMIFKHNFKSLAEEASKGKNWTILNVYTICVPDAPRKAAINKS</sequence>
<evidence type="ECO:0000313" key="1">
    <source>
        <dbReference type="EMBL" id="GIY10732.1"/>
    </source>
</evidence>
<organism evidence="1 2">
    <name type="scientific">Caerostris extrusa</name>
    <name type="common">Bark spider</name>
    <name type="synonym">Caerostris bankana</name>
    <dbReference type="NCBI Taxonomy" id="172846"/>
    <lineage>
        <taxon>Eukaryota</taxon>
        <taxon>Metazoa</taxon>
        <taxon>Ecdysozoa</taxon>
        <taxon>Arthropoda</taxon>
        <taxon>Chelicerata</taxon>
        <taxon>Arachnida</taxon>
        <taxon>Araneae</taxon>
        <taxon>Araneomorphae</taxon>
        <taxon>Entelegynae</taxon>
        <taxon>Araneoidea</taxon>
        <taxon>Araneidae</taxon>
        <taxon>Caerostris</taxon>
    </lineage>
</organism>
<keyword evidence="2" id="KW-1185">Reference proteome</keyword>